<evidence type="ECO:0000313" key="13">
    <source>
        <dbReference type="EMBL" id="OMJ93925.1"/>
    </source>
</evidence>
<feature type="domain" description="Protein kinase" evidence="12">
    <location>
        <begin position="36"/>
        <end position="321"/>
    </location>
</feature>
<evidence type="ECO:0000256" key="4">
    <source>
        <dbReference type="ARBA" id="ARBA00022741"/>
    </source>
</evidence>
<evidence type="ECO:0000256" key="1">
    <source>
        <dbReference type="ARBA" id="ARBA00012513"/>
    </source>
</evidence>
<dbReference type="Gene3D" id="1.10.510.10">
    <property type="entry name" value="Transferase(Phosphotransferase) domain 1"/>
    <property type="match status" value="1"/>
</dbReference>
<evidence type="ECO:0000256" key="10">
    <source>
        <dbReference type="PROSITE-ProRule" id="PRU10141"/>
    </source>
</evidence>
<keyword evidence="3" id="KW-0808">Transferase</keyword>
<dbReference type="GO" id="GO:0004674">
    <property type="term" value="F:protein serine/threonine kinase activity"/>
    <property type="evidence" value="ECO:0007669"/>
    <property type="project" value="UniProtKB-KW"/>
</dbReference>
<dbReference type="EMBL" id="MPUH01000034">
    <property type="protein sequence ID" value="OMJ93925.1"/>
    <property type="molecule type" value="Genomic_DNA"/>
</dbReference>
<gene>
    <name evidence="13" type="ORF">SteCoe_2977</name>
</gene>
<evidence type="ECO:0000256" key="6">
    <source>
        <dbReference type="ARBA" id="ARBA00022840"/>
    </source>
</evidence>
<comment type="catalytic activity">
    <reaction evidence="8">
        <text>L-seryl-[protein] + ATP = O-phospho-L-seryl-[protein] + ADP + H(+)</text>
        <dbReference type="Rhea" id="RHEA:17989"/>
        <dbReference type="Rhea" id="RHEA-COMP:9863"/>
        <dbReference type="Rhea" id="RHEA-COMP:11604"/>
        <dbReference type="ChEBI" id="CHEBI:15378"/>
        <dbReference type="ChEBI" id="CHEBI:29999"/>
        <dbReference type="ChEBI" id="CHEBI:30616"/>
        <dbReference type="ChEBI" id="CHEBI:83421"/>
        <dbReference type="ChEBI" id="CHEBI:456216"/>
        <dbReference type="EC" id="2.7.11.1"/>
    </reaction>
</comment>
<dbReference type="CDD" id="cd14132">
    <property type="entry name" value="STKc_CK2_alpha"/>
    <property type="match status" value="1"/>
</dbReference>
<evidence type="ECO:0000256" key="7">
    <source>
        <dbReference type="ARBA" id="ARBA00047899"/>
    </source>
</evidence>
<dbReference type="PROSITE" id="PS50011">
    <property type="entry name" value="PROTEIN_KINASE_DOM"/>
    <property type="match status" value="1"/>
</dbReference>
<dbReference type="GO" id="GO:0051726">
    <property type="term" value="P:regulation of cell cycle"/>
    <property type="evidence" value="ECO:0007669"/>
    <property type="project" value="TreeGrafter"/>
</dbReference>
<dbReference type="EC" id="2.7.11.1" evidence="1"/>
<dbReference type="Proteomes" id="UP000187209">
    <property type="component" value="Unassembled WGS sequence"/>
</dbReference>
<dbReference type="Pfam" id="PF00069">
    <property type="entry name" value="Pkinase"/>
    <property type="match status" value="1"/>
</dbReference>
<dbReference type="PANTHER" id="PTHR24054">
    <property type="entry name" value="CASEIN KINASE II SUBUNIT ALPHA"/>
    <property type="match status" value="1"/>
</dbReference>
<dbReference type="GO" id="GO:0005524">
    <property type="term" value="F:ATP binding"/>
    <property type="evidence" value="ECO:0007669"/>
    <property type="project" value="UniProtKB-UniRule"/>
</dbReference>
<dbReference type="SUPFAM" id="SSF56112">
    <property type="entry name" value="Protein kinase-like (PK-like)"/>
    <property type="match status" value="1"/>
</dbReference>
<dbReference type="AlphaFoldDB" id="A0A1R2CY50"/>
<evidence type="ECO:0000256" key="8">
    <source>
        <dbReference type="ARBA" id="ARBA00048679"/>
    </source>
</evidence>
<dbReference type="GO" id="GO:0005634">
    <property type="term" value="C:nucleus"/>
    <property type="evidence" value="ECO:0007669"/>
    <property type="project" value="TreeGrafter"/>
</dbReference>
<dbReference type="PANTHER" id="PTHR24054:SF0">
    <property type="entry name" value="CASEIN KINASE II SUBUNIT ALPHA"/>
    <property type="match status" value="1"/>
</dbReference>
<accession>A0A1R2CY50</accession>
<keyword evidence="4 10" id="KW-0547">Nucleotide-binding</keyword>
<dbReference type="InterPro" id="IPR000719">
    <property type="entry name" value="Prot_kinase_dom"/>
</dbReference>
<evidence type="ECO:0000256" key="2">
    <source>
        <dbReference type="ARBA" id="ARBA00022527"/>
    </source>
</evidence>
<name>A0A1R2CY50_9CILI</name>
<dbReference type="GO" id="GO:0005829">
    <property type="term" value="C:cytosol"/>
    <property type="evidence" value="ECO:0007669"/>
    <property type="project" value="TreeGrafter"/>
</dbReference>
<dbReference type="PROSITE" id="PS00107">
    <property type="entry name" value="PROTEIN_KINASE_ATP"/>
    <property type="match status" value="1"/>
</dbReference>
<reference evidence="13 14" key="1">
    <citation type="submission" date="2016-11" db="EMBL/GenBank/DDBJ databases">
        <title>The macronuclear genome of Stentor coeruleus: a giant cell with tiny introns.</title>
        <authorList>
            <person name="Slabodnick M."/>
            <person name="Ruby J.G."/>
            <person name="Reiff S.B."/>
            <person name="Swart E.C."/>
            <person name="Gosai S."/>
            <person name="Prabakaran S."/>
            <person name="Witkowska E."/>
            <person name="Larue G.E."/>
            <person name="Fisher S."/>
            <person name="Freeman R.M."/>
            <person name="Gunawardena J."/>
            <person name="Chu W."/>
            <person name="Stover N.A."/>
            <person name="Gregory B.D."/>
            <person name="Nowacki M."/>
            <person name="Derisi J."/>
            <person name="Roy S.W."/>
            <person name="Marshall W.F."/>
            <person name="Sood P."/>
        </authorList>
    </citation>
    <scope>NUCLEOTIDE SEQUENCE [LARGE SCALE GENOMIC DNA]</scope>
    <source>
        <strain evidence="13">WM001</strain>
    </source>
</reference>
<dbReference type="Gene3D" id="3.30.200.20">
    <property type="entry name" value="Phosphorylase Kinase, domain 1"/>
    <property type="match status" value="1"/>
</dbReference>
<evidence type="ECO:0000256" key="11">
    <source>
        <dbReference type="RuleBase" id="RU000304"/>
    </source>
</evidence>
<sequence>MDYALPKYYGNVNRERPTEYSTFDNLRITWNSPSNYIVHQKLGRGKYSEVFLGTHLPTNKKVVIKLLKPVKKKKIYREVKILQNIQSGPNIIGLLDMVRDPITKTPALVFEYVNNYDYKSLFPTLSDFEIRFYIFEILKALDYCHSQGIIHRDIKPHNVMIDHGLRKLRVIDWGLAEFYFPGREYNVRVASRYYKGPELLVNDQYYNYSLDMWSLGAMLAAIIFKKEPFFHGDDNYDQLVKIAKIMGTASLYEYLSKYNIELDEEFDDILTNHARKKWSHFINNQNRHLATEEVQDFLDKCLVYDHAKRVTPKDAMNHQYFRPVVEMFKRIESGVEYSRSAPEYETWQILKNSL</sequence>
<keyword evidence="2 11" id="KW-0723">Serine/threonine-protein kinase</keyword>
<evidence type="ECO:0000259" key="12">
    <source>
        <dbReference type="PROSITE" id="PS50011"/>
    </source>
</evidence>
<dbReference type="InterPro" id="IPR045216">
    <property type="entry name" value="CK2_alpha"/>
</dbReference>
<evidence type="ECO:0000256" key="3">
    <source>
        <dbReference type="ARBA" id="ARBA00022679"/>
    </source>
</evidence>
<dbReference type="OrthoDB" id="10254671at2759"/>
<comment type="function">
    <text evidence="9">Casein kinases are operationally defined by their preferential utilization of acidic proteins such as caseins as substrates. The alpha chain contains the catalytic site.</text>
</comment>
<dbReference type="InterPro" id="IPR008271">
    <property type="entry name" value="Ser/Thr_kinase_AS"/>
</dbReference>
<dbReference type="InterPro" id="IPR017441">
    <property type="entry name" value="Protein_kinase_ATP_BS"/>
</dbReference>
<dbReference type="InterPro" id="IPR011009">
    <property type="entry name" value="Kinase-like_dom_sf"/>
</dbReference>
<protein>
    <recommendedName>
        <fullName evidence="1">non-specific serine/threonine protein kinase</fullName>
        <ecNumber evidence="1">2.7.11.1</ecNumber>
    </recommendedName>
</protein>
<evidence type="ECO:0000256" key="9">
    <source>
        <dbReference type="ARBA" id="ARBA00059329"/>
    </source>
</evidence>
<keyword evidence="6 10" id="KW-0067">ATP-binding</keyword>
<proteinExistence type="inferred from homology"/>
<dbReference type="PROSITE" id="PS00108">
    <property type="entry name" value="PROTEIN_KINASE_ST"/>
    <property type="match status" value="1"/>
</dbReference>
<dbReference type="FunFam" id="3.30.200.20:FF:000088">
    <property type="entry name" value="Casein kinase II subunit alpha"/>
    <property type="match status" value="1"/>
</dbReference>
<evidence type="ECO:0000256" key="5">
    <source>
        <dbReference type="ARBA" id="ARBA00022777"/>
    </source>
</evidence>
<keyword evidence="14" id="KW-1185">Reference proteome</keyword>
<comment type="similarity">
    <text evidence="11">Belongs to the protein kinase superfamily.</text>
</comment>
<keyword evidence="5" id="KW-0418">Kinase</keyword>
<dbReference type="GO" id="GO:0005956">
    <property type="term" value="C:protein kinase CK2 complex"/>
    <property type="evidence" value="ECO:0007669"/>
    <property type="project" value="TreeGrafter"/>
</dbReference>
<dbReference type="FunFam" id="1.10.510.10:FF:000059">
    <property type="entry name" value="Casein kinase II subunit alpha"/>
    <property type="match status" value="1"/>
</dbReference>
<feature type="binding site" evidence="10">
    <location>
        <position position="65"/>
    </location>
    <ligand>
        <name>ATP</name>
        <dbReference type="ChEBI" id="CHEBI:30616"/>
    </ligand>
</feature>
<comment type="caution">
    <text evidence="13">The sequence shown here is derived from an EMBL/GenBank/DDBJ whole genome shotgun (WGS) entry which is preliminary data.</text>
</comment>
<dbReference type="SMART" id="SM00220">
    <property type="entry name" value="S_TKc"/>
    <property type="match status" value="1"/>
</dbReference>
<comment type="catalytic activity">
    <reaction evidence="7">
        <text>L-threonyl-[protein] + ATP = O-phospho-L-threonyl-[protein] + ADP + H(+)</text>
        <dbReference type="Rhea" id="RHEA:46608"/>
        <dbReference type="Rhea" id="RHEA-COMP:11060"/>
        <dbReference type="Rhea" id="RHEA-COMP:11605"/>
        <dbReference type="ChEBI" id="CHEBI:15378"/>
        <dbReference type="ChEBI" id="CHEBI:30013"/>
        <dbReference type="ChEBI" id="CHEBI:30616"/>
        <dbReference type="ChEBI" id="CHEBI:61977"/>
        <dbReference type="ChEBI" id="CHEBI:456216"/>
        <dbReference type="EC" id="2.7.11.1"/>
    </reaction>
</comment>
<organism evidence="13 14">
    <name type="scientific">Stentor coeruleus</name>
    <dbReference type="NCBI Taxonomy" id="5963"/>
    <lineage>
        <taxon>Eukaryota</taxon>
        <taxon>Sar</taxon>
        <taxon>Alveolata</taxon>
        <taxon>Ciliophora</taxon>
        <taxon>Postciliodesmatophora</taxon>
        <taxon>Heterotrichea</taxon>
        <taxon>Heterotrichida</taxon>
        <taxon>Stentoridae</taxon>
        <taxon>Stentor</taxon>
    </lineage>
</organism>
<evidence type="ECO:0000313" key="14">
    <source>
        <dbReference type="Proteomes" id="UP000187209"/>
    </source>
</evidence>